<feature type="transmembrane region" description="Helical" evidence="7">
    <location>
        <begin position="584"/>
        <end position="601"/>
    </location>
</feature>
<evidence type="ECO:0000256" key="5">
    <source>
        <dbReference type="ARBA" id="ARBA00023242"/>
    </source>
</evidence>
<evidence type="ECO:0000256" key="1">
    <source>
        <dbReference type="ARBA" id="ARBA00004473"/>
    </source>
</evidence>
<dbReference type="Proteomes" id="UP000024533">
    <property type="component" value="Unassembled WGS sequence"/>
</dbReference>
<dbReference type="InterPro" id="IPR042321">
    <property type="entry name" value="Ima1"/>
</dbReference>
<dbReference type="OMA" id="YPQVCES"/>
<feature type="compositionally biased region" description="Acidic residues" evidence="6">
    <location>
        <begin position="505"/>
        <end position="516"/>
    </location>
</feature>
<dbReference type="AlphaFoldDB" id="A0A059IZE1"/>
<dbReference type="PANTHER" id="PTHR28538">
    <property type="entry name" value="INTEGRAL INNER NUCLEAR MEMBRANE PROTEIN IMA1"/>
    <property type="match status" value="1"/>
</dbReference>
<evidence type="ECO:0000313" key="9">
    <source>
        <dbReference type="EMBL" id="KDB20889.1"/>
    </source>
</evidence>
<feature type="region of interest" description="Disordered" evidence="6">
    <location>
        <begin position="557"/>
        <end position="578"/>
    </location>
</feature>
<evidence type="ECO:0000256" key="3">
    <source>
        <dbReference type="ARBA" id="ARBA00022989"/>
    </source>
</evidence>
<evidence type="ECO:0000256" key="2">
    <source>
        <dbReference type="ARBA" id="ARBA00022692"/>
    </source>
</evidence>
<comment type="subcellular location">
    <subcellularLocation>
        <location evidence="1">Nucleus inner membrane</location>
        <topology evidence="1">Multi-pass membrane protein</topology>
    </subcellularLocation>
</comment>
<dbReference type="STRING" id="1215338.A0A059IZE1"/>
<feature type="compositionally biased region" description="Basic and acidic residues" evidence="6">
    <location>
        <begin position="709"/>
        <end position="719"/>
    </location>
</feature>
<comment type="caution">
    <text evidence="9">The sequence shown here is derived from an EMBL/GenBank/DDBJ whole genome shotgun (WGS) entry which is preliminary data.</text>
</comment>
<dbReference type="GO" id="GO:0034506">
    <property type="term" value="C:chromosome, centromeric core domain"/>
    <property type="evidence" value="ECO:0007669"/>
    <property type="project" value="TreeGrafter"/>
</dbReference>
<keyword evidence="5" id="KW-0539">Nucleus</keyword>
<keyword evidence="2 7" id="KW-0812">Transmembrane</keyword>
<feature type="region of interest" description="Disordered" evidence="6">
    <location>
        <begin position="698"/>
        <end position="898"/>
    </location>
</feature>
<evidence type="ECO:0000256" key="4">
    <source>
        <dbReference type="ARBA" id="ARBA00023136"/>
    </source>
</evidence>
<dbReference type="InterPro" id="IPR018617">
    <property type="entry name" value="Ima1_N"/>
</dbReference>
<name>A0A059IZE1_TRIIM</name>
<feature type="transmembrane region" description="Helical" evidence="7">
    <location>
        <begin position="613"/>
        <end position="631"/>
    </location>
</feature>
<feature type="compositionally biased region" description="Polar residues" evidence="6">
    <location>
        <begin position="720"/>
        <end position="742"/>
    </location>
</feature>
<feature type="region of interest" description="Disordered" evidence="6">
    <location>
        <begin position="405"/>
        <end position="443"/>
    </location>
</feature>
<dbReference type="HOGENOM" id="CLU_013127_1_0_1"/>
<dbReference type="GO" id="GO:0044732">
    <property type="term" value="C:mitotic spindle pole body"/>
    <property type="evidence" value="ECO:0007669"/>
    <property type="project" value="TreeGrafter"/>
</dbReference>
<feature type="compositionally biased region" description="Polar residues" evidence="6">
    <location>
        <begin position="560"/>
        <end position="578"/>
    </location>
</feature>
<sequence length="898" mass="99142">MAPFFQKRLRCFYCGGNSRQIYKNAVRRWKCESCQAVNYLDENGEITDPPVAEVSTEKRFHRYAAPISPSITSSLSQSFEEQPEQPSAADSIIFCSTCQKNQYLFTQTLASYLPDPSHPEYAAYEKSYPSYKRSLEERYPQVCEKCKPRVIDRIRQAGYAAKTDHLRRMMERSKGKSTRKRRQMWRWKGLLVSTGAFSFWSSVAGQLVWDVVAFASSAYELQEVEVASMSTSSLGSHCVSSSIRNLRIPGECATFLAPYAGLSLILGAFALWWNPKLRLKVEGHHGRLVGLREYYRIQIVALMVRFMAWAGLQDPAITGLHPQLNPSIHAFVAIFTLITTFALTSTIKFEKRPLVDWHDHTEELLSSTNSSAGTQLKSPPEPQASEIGSQSVPKRFPIASLAPRRLATPEPYIPPTPPLDPRQEDVDAMDWTPSRPSLQVPVKPTSQQTSALSSSMLFQGQLPQVPKPPAWNLRNPVAGKVEQIQKKPNPFHQAPVLQPTRPSLEEDEIETEEDEEDQKHKPVRTDAVFAAPKFFPPGLTAETGLENLFDQAFSIADGPNAQQNQPGQASINQKSAASGNKPTHVLRITLLLSCLVLWMSTKVYTEPAKSIESVILGISFLVAAFSFLETLMKPMAVWNVTEILLSMFELVSCVYLAVIQARQLDSPVGLDNAGIYLVSFMMGHEMFGLGPLLAPHTSLAEPKNTPKAAEAETKTERKPSSPTSSAGGSFTTLSMSQNSLSPGSRYAGSPQARRPQTANNRMSPNTNSPPSVLPQRHHNSFPDFATRLKATPQPSFTPTTAFAGYTPAPAARRPKPTLSFSPSFDSALQDNPFSPTSTASDSASSVASEVQTPVSRLRFSNIGPSNPSPSIIKSLNLNDGPAPRATPNARYSLRQRRN</sequence>
<evidence type="ECO:0000256" key="7">
    <source>
        <dbReference type="SAM" id="Phobius"/>
    </source>
</evidence>
<dbReference type="PANTHER" id="PTHR28538:SF1">
    <property type="entry name" value="INTEGRAL INNER NUCLEAR MEMBRANE PROTEIN IMA1"/>
    <property type="match status" value="1"/>
</dbReference>
<accession>A0A059IZE1</accession>
<dbReference type="Pfam" id="PF09779">
    <property type="entry name" value="Ima1_N"/>
    <property type="match status" value="1"/>
</dbReference>
<dbReference type="EMBL" id="AOKY01000651">
    <property type="protein sequence ID" value="KDB20889.1"/>
    <property type="molecule type" value="Genomic_DNA"/>
</dbReference>
<evidence type="ECO:0000259" key="8">
    <source>
        <dbReference type="Pfam" id="PF09779"/>
    </source>
</evidence>
<dbReference type="OrthoDB" id="5966927at2759"/>
<feature type="transmembrane region" description="Helical" evidence="7">
    <location>
        <begin position="643"/>
        <end position="661"/>
    </location>
</feature>
<evidence type="ECO:0000256" key="6">
    <source>
        <dbReference type="SAM" id="MobiDB-lite"/>
    </source>
</evidence>
<reference evidence="9 10" key="1">
    <citation type="submission" date="2014-02" db="EMBL/GenBank/DDBJ databases">
        <title>The Genome Sequence of Trichophyton interdigitale MR816.</title>
        <authorList>
            <consortium name="The Broad Institute Genomics Platform"/>
            <person name="Cuomo C.A."/>
            <person name="White T.C."/>
            <person name="Graser Y."/>
            <person name="Martinez-Rossi N."/>
            <person name="Heitman J."/>
            <person name="Young S.K."/>
            <person name="Zeng Q."/>
            <person name="Gargeya S."/>
            <person name="Abouelleil A."/>
            <person name="Alvarado L."/>
            <person name="Chapman S.B."/>
            <person name="Gainer-Dewar J."/>
            <person name="Goldberg J."/>
            <person name="Griggs A."/>
            <person name="Gujja S."/>
            <person name="Hansen M."/>
            <person name="Howarth C."/>
            <person name="Imamovic A."/>
            <person name="Larimer J."/>
            <person name="Martinez D."/>
            <person name="Murphy C."/>
            <person name="Pearson M.D."/>
            <person name="Persinoti G."/>
            <person name="Poon T."/>
            <person name="Priest M."/>
            <person name="Roberts A.D."/>
            <person name="Saif S."/>
            <person name="Shea T.D."/>
            <person name="Sykes S.N."/>
            <person name="Wortman J."/>
            <person name="Nusbaum C."/>
            <person name="Birren B."/>
        </authorList>
    </citation>
    <scope>NUCLEOTIDE SEQUENCE [LARGE SCALE GENOMIC DNA]</scope>
    <source>
        <strain evidence="9 10">MR816</strain>
    </source>
</reference>
<feature type="transmembrane region" description="Helical" evidence="7">
    <location>
        <begin position="189"/>
        <end position="209"/>
    </location>
</feature>
<gene>
    <name evidence="9" type="ORF">H109_07154</name>
</gene>
<feature type="compositionally biased region" description="Polar residues" evidence="6">
    <location>
        <begin position="818"/>
        <end position="833"/>
    </location>
</feature>
<feature type="compositionally biased region" description="Low complexity" evidence="6">
    <location>
        <begin position="860"/>
        <end position="876"/>
    </location>
</feature>
<organism evidence="9 10">
    <name type="scientific">Trichophyton interdigitale (strain MR816)</name>
    <dbReference type="NCBI Taxonomy" id="1215338"/>
    <lineage>
        <taxon>Eukaryota</taxon>
        <taxon>Fungi</taxon>
        <taxon>Dikarya</taxon>
        <taxon>Ascomycota</taxon>
        <taxon>Pezizomycotina</taxon>
        <taxon>Eurotiomycetes</taxon>
        <taxon>Eurotiomycetidae</taxon>
        <taxon>Onygenales</taxon>
        <taxon>Arthrodermataceae</taxon>
        <taxon>Trichophyton</taxon>
    </lineage>
</organism>
<dbReference type="GO" id="GO:0034992">
    <property type="term" value="C:microtubule organizing center attachment site"/>
    <property type="evidence" value="ECO:0007669"/>
    <property type="project" value="TreeGrafter"/>
</dbReference>
<feature type="transmembrane region" description="Helical" evidence="7">
    <location>
        <begin position="255"/>
        <end position="273"/>
    </location>
</feature>
<feature type="region of interest" description="Disordered" evidence="6">
    <location>
        <begin position="487"/>
        <end position="521"/>
    </location>
</feature>
<feature type="region of interest" description="Disordered" evidence="6">
    <location>
        <begin position="366"/>
        <end position="392"/>
    </location>
</feature>
<protein>
    <recommendedName>
        <fullName evidence="8">Ima1 N-terminal domain-containing protein</fullName>
    </recommendedName>
</protein>
<keyword evidence="3 7" id="KW-1133">Transmembrane helix</keyword>
<feature type="compositionally biased region" description="Low complexity" evidence="6">
    <location>
        <begin position="834"/>
        <end position="848"/>
    </location>
</feature>
<feature type="compositionally biased region" description="Polar residues" evidence="6">
    <location>
        <begin position="754"/>
        <end position="770"/>
    </location>
</feature>
<keyword evidence="4 7" id="KW-0472">Membrane</keyword>
<feature type="domain" description="Ima1 N-terminal" evidence="8">
    <location>
        <begin position="9"/>
        <end position="150"/>
    </location>
</feature>
<dbReference type="GO" id="GO:0071765">
    <property type="term" value="P:nuclear inner membrane organization"/>
    <property type="evidence" value="ECO:0007669"/>
    <property type="project" value="InterPro"/>
</dbReference>
<feature type="transmembrane region" description="Helical" evidence="7">
    <location>
        <begin position="324"/>
        <end position="343"/>
    </location>
</feature>
<proteinExistence type="predicted"/>
<evidence type="ECO:0000313" key="10">
    <source>
        <dbReference type="Proteomes" id="UP000024533"/>
    </source>
</evidence>
<feature type="transmembrane region" description="Helical" evidence="7">
    <location>
        <begin position="294"/>
        <end position="312"/>
    </location>
</feature>
<dbReference type="GO" id="GO:0005637">
    <property type="term" value="C:nuclear inner membrane"/>
    <property type="evidence" value="ECO:0007669"/>
    <property type="project" value="UniProtKB-SubCell"/>
</dbReference>
<keyword evidence="10" id="KW-1185">Reference proteome</keyword>
<feature type="compositionally biased region" description="Polar residues" evidence="6">
    <location>
        <begin position="366"/>
        <end position="377"/>
    </location>
</feature>
<feature type="compositionally biased region" description="Pro residues" evidence="6">
    <location>
        <begin position="411"/>
        <end position="420"/>
    </location>
</feature>